<evidence type="ECO:0000259" key="1">
    <source>
        <dbReference type="PROSITE" id="PS51819"/>
    </source>
</evidence>
<dbReference type="AlphaFoldDB" id="A0A147K5F4"/>
<dbReference type="InterPro" id="IPR025870">
    <property type="entry name" value="Glyoxalase-like_dom"/>
</dbReference>
<dbReference type="PATRIC" id="fig|1150625.3.peg.2879"/>
<dbReference type="Proteomes" id="UP000074108">
    <property type="component" value="Unassembled WGS sequence"/>
</dbReference>
<dbReference type="PANTHER" id="PTHR21366">
    <property type="entry name" value="GLYOXALASE FAMILY PROTEIN"/>
    <property type="match status" value="1"/>
</dbReference>
<dbReference type="SUPFAM" id="SSF54593">
    <property type="entry name" value="Glyoxalase/Bleomycin resistance protein/Dihydroxybiphenyl dioxygenase"/>
    <property type="match status" value="1"/>
</dbReference>
<dbReference type="InterPro" id="IPR037523">
    <property type="entry name" value="VOC_core"/>
</dbReference>
<dbReference type="InterPro" id="IPR029068">
    <property type="entry name" value="Glyas_Bleomycin-R_OHBP_Dase"/>
</dbReference>
<dbReference type="EMBL" id="LDYG01000046">
    <property type="protein sequence ID" value="KUP04890.1"/>
    <property type="molecule type" value="Genomic_DNA"/>
</dbReference>
<dbReference type="STRING" id="1150625.Q75_13725"/>
<dbReference type="OrthoDB" id="9796521at2"/>
<name>A0A147K5F4_9BACI</name>
<sequence>MDIKLGYIILYVENIEKSITFYRDMLGFPVKMQVESYTEFDTGATTLAINTRESVRNLTDLPIPSGKRTEQTSEIGLVTEDVEGLIEQLRSQDVPILLEPVQKPWGQTVAYVSDPDGHFIEICSPIT</sequence>
<accession>A0A147K5F4</accession>
<dbReference type="CDD" id="cd07264">
    <property type="entry name" value="VOC_like"/>
    <property type="match status" value="1"/>
</dbReference>
<protein>
    <submittedName>
        <fullName evidence="2">Glyoxalase</fullName>
    </submittedName>
</protein>
<dbReference type="Pfam" id="PF12681">
    <property type="entry name" value="Glyoxalase_2"/>
    <property type="match status" value="1"/>
</dbReference>
<keyword evidence="3" id="KW-1185">Reference proteome</keyword>
<reference evidence="2 3" key="1">
    <citation type="journal article" date="2016" name="Front. Microbiol.">
        <title>Microevolution Analysis of Bacillus coahuilensis Unveils Differences in Phosphorus Acquisition Strategies and Their Regulation.</title>
        <authorList>
            <person name="Gomez-Lunar Z."/>
            <person name="Hernandez-Gonzalez I."/>
            <person name="Rodriguez-Torres M.D."/>
            <person name="Souza V."/>
            <person name="Olmedo-Alvarez G."/>
        </authorList>
    </citation>
    <scope>NUCLEOTIDE SEQUENCE [LARGE SCALE GENOMIC DNA]</scope>
    <source>
        <strain evidence="3">p1.1.43</strain>
    </source>
</reference>
<evidence type="ECO:0000313" key="2">
    <source>
        <dbReference type="EMBL" id="KUP04890.1"/>
    </source>
</evidence>
<dbReference type="PROSITE" id="PS51819">
    <property type="entry name" value="VOC"/>
    <property type="match status" value="1"/>
</dbReference>
<comment type="caution">
    <text evidence="2">The sequence shown here is derived from an EMBL/GenBank/DDBJ whole genome shotgun (WGS) entry which is preliminary data.</text>
</comment>
<gene>
    <name evidence="2" type="ORF">Q75_13725</name>
</gene>
<dbReference type="Gene3D" id="3.10.180.10">
    <property type="entry name" value="2,3-Dihydroxybiphenyl 1,2-Dioxygenase, domain 1"/>
    <property type="match status" value="1"/>
</dbReference>
<organism evidence="2 3">
    <name type="scientific">Bacillus coahuilensis p1.1.43</name>
    <dbReference type="NCBI Taxonomy" id="1150625"/>
    <lineage>
        <taxon>Bacteria</taxon>
        <taxon>Bacillati</taxon>
        <taxon>Bacillota</taxon>
        <taxon>Bacilli</taxon>
        <taxon>Bacillales</taxon>
        <taxon>Bacillaceae</taxon>
        <taxon>Bacillus</taxon>
    </lineage>
</organism>
<dbReference type="PANTHER" id="PTHR21366:SF22">
    <property type="entry name" value="VOC DOMAIN-CONTAINING PROTEIN"/>
    <property type="match status" value="1"/>
</dbReference>
<evidence type="ECO:0000313" key="3">
    <source>
        <dbReference type="Proteomes" id="UP000074108"/>
    </source>
</evidence>
<proteinExistence type="predicted"/>
<dbReference type="RefSeq" id="WP_059351685.1">
    <property type="nucleotide sequence ID" value="NZ_LDYG01000046.1"/>
</dbReference>
<dbReference type="InterPro" id="IPR050383">
    <property type="entry name" value="GlyoxalaseI/FosfomycinResist"/>
</dbReference>
<feature type="domain" description="VOC" evidence="1">
    <location>
        <begin position="4"/>
        <end position="125"/>
    </location>
</feature>